<feature type="region of interest" description="Disordered" evidence="8">
    <location>
        <begin position="30"/>
        <end position="57"/>
    </location>
</feature>
<dbReference type="SUPFAM" id="SSF57667">
    <property type="entry name" value="beta-beta-alpha zinc fingers"/>
    <property type="match status" value="2"/>
</dbReference>
<evidence type="ECO:0000256" key="7">
    <source>
        <dbReference type="PROSITE-ProRule" id="PRU00042"/>
    </source>
</evidence>
<evidence type="ECO:0000256" key="1">
    <source>
        <dbReference type="ARBA" id="ARBA00022723"/>
    </source>
</evidence>
<organism evidence="10 11">
    <name type="scientific">Camelina sativa</name>
    <name type="common">False flax</name>
    <name type="synonym">Myagrum sativum</name>
    <dbReference type="NCBI Taxonomy" id="90675"/>
    <lineage>
        <taxon>Eukaryota</taxon>
        <taxon>Viridiplantae</taxon>
        <taxon>Streptophyta</taxon>
        <taxon>Embryophyta</taxon>
        <taxon>Tracheophyta</taxon>
        <taxon>Spermatophyta</taxon>
        <taxon>Magnoliopsida</taxon>
        <taxon>eudicotyledons</taxon>
        <taxon>Gunneridae</taxon>
        <taxon>Pentapetalae</taxon>
        <taxon>rosids</taxon>
        <taxon>malvids</taxon>
        <taxon>Brassicales</taxon>
        <taxon>Brassicaceae</taxon>
        <taxon>Camelineae</taxon>
        <taxon>Camelina</taxon>
    </lineage>
</organism>
<dbReference type="Gene3D" id="3.30.160.60">
    <property type="entry name" value="Classic Zinc Finger"/>
    <property type="match status" value="2"/>
</dbReference>
<dbReference type="InterPro" id="IPR044653">
    <property type="entry name" value="AZF1/2/3-like"/>
</dbReference>
<dbReference type="InterPro" id="IPR036236">
    <property type="entry name" value="Znf_C2H2_sf"/>
</dbReference>
<evidence type="ECO:0000256" key="5">
    <source>
        <dbReference type="ARBA" id="ARBA00023015"/>
    </source>
</evidence>
<dbReference type="RefSeq" id="XP_019096362.1">
    <property type="nucleotide sequence ID" value="XM_019240817.1"/>
</dbReference>
<keyword evidence="2" id="KW-0677">Repeat</keyword>
<feature type="region of interest" description="Disordered" evidence="8">
    <location>
        <begin position="557"/>
        <end position="612"/>
    </location>
</feature>
<proteinExistence type="predicted"/>
<dbReference type="PANTHER" id="PTHR45988">
    <property type="entry name" value="C2H2 TYPE ZINC FINGER TRANSCRIPTION FACTOR FAMILY-RELATED"/>
    <property type="match status" value="1"/>
</dbReference>
<keyword evidence="5" id="KW-0805">Transcription regulation</keyword>
<dbReference type="Pfam" id="PF13912">
    <property type="entry name" value="zf-C2H2_6"/>
    <property type="match status" value="4"/>
</dbReference>
<dbReference type="Proteomes" id="UP000694864">
    <property type="component" value="Chromosome 3"/>
</dbReference>
<feature type="compositionally biased region" description="Basic and acidic residues" evidence="8">
    <location>
        <begin position="574"/>
        <end position="584"/>
    </location>
</feature>
<evidence type="ECO:0000259" key="9">
    <source>
        <dbReference type="PROSITE" id="PS50157"/>
    </source>
</evidence>
<keyword evidence="4" id="KW-0862">Zinc</keyword>
<accession>A0ABM1RBH4</accession>
<feature type="domain" description="C2H2-type" evidence="9">
    <location>
        <begin position="736"/>
        <end position="758"/>
    </location>
</feature>
<keyword evidence="3 7" id="KW-0863">Zinc-finger</keyword>
<feature type="region of interest" description="Disordered" evidence="8">
    <location>
        <begin position="160"/>
        <end position="190"/>
    </location>
</feature>
<feature type="domain" description="C2H2-type" evidence="9">
    <location>
        <begin position="689"/>
        <end position="711"/>
    </location>
</feature>
<evidence type="ECO:0000256" key="3">
    <source>
        <dbReference type="ARBA" id="ARBA00022771"/>
    </source>
</evidence>
<evidence type="ECO:0000256" key="4">
    <source>
        <dbReference type="ARBA" id="ARBA00022833"/>
    </source>
</evidence>
<reference evidence="10" key="1">
    <citation type="journal article" date="2014" name="Nat. Commun.">
        <title>The emerging biofuel crop Camelina sativa retains a highly undifferentiated hexaploid genome structure.</title>
        <authorList>
            <person name="Kagale S."/>
            <person name="Koh C."/>
            <person name="Nixon J."/>
            <person name="Bollina V."/>
            <person name="Clarke W.E."/>
            <person name="Tuteja R."/>
            <person name="Spillane C."/>
            <person name="Robinson S.J."/>
            <person name="Links M.G."/>
            <person name="Clarke C."/>
            <person name="Higgins E.E."/>
            <person name="Huebert T."/>
            <person name="Sharpe A.G."/>
            <person name="Parkin I.A."/>
        </authorList>
    </citation>
    <scope>NUCLEOTIDE SEQUENCE [LARGE SCALE GENOMIC DNA]</scope>
    <source>
        <strain evidence="10">cv. DH55</strain>
    </source>
</reference>
<protein>
    <submittedName>
        <fullName evidence="11">Uncharacterized protein LOC104779257</fullName>
    </submittedName>
</protein>
<dbReference type="PROSITE" id="PS00028">
    <property type="entry name" value="ZINC_FINGER_C2H2_1"/>
    <property type="match status" value="4"/>
</dbReference>
<feature type="compositionally biased region" description="Low complexity" evidence="8">
    <location>
        <begin position="164"/>
        <end position="190"/>
    </location>
</feature>
<keyword evidence="1" id="KW-0479">Metal-binding</keyword>
<name>A0ABM1RBH4_CAMSA</name>
<evidence type="ECO:0000256" key="2">
    <source>
        <dbReference type="ARBA" id="ARBA00022737"/>
    </source>
</evidence>
<dbReference type="InterPro" id="IPR013087">
    <property type="entry name" value="Znf_C2H2_type"/>
</dbReference>
<evidence type="ECO:0000256" key="6">
    <source>
        <dbReference type="ARBA" id="ARBA00023163"/>
    </source>
</evidence>
<dbReference type="PANTHER" id="PTHR45988:SF92">
    <property type="entry name" value="C2H2 TYPE ZINC FINGER TRANSCRIPTION FACTOR FAMILY-RELATED"/>
    <property type="match status" value="1"/>
</dbReference>
<dbReference type="SMART" id="SM00355">
    <property type="entry name" value="ZnF_C2H2"/>
    <property type="match status" value="4"/>
</dbReference>
<gene>
    <name evidence="11" type="primary">LOC104779257</name>
</gene>
<feature type="region of interest" description="Disordered" evidence="8">
    <location>
        <begin position="627"/>
        <end position="684"/>
    </location>
</feature>
<evidence type="ECO:0000313" key="10">
    <source>
        <dbReference type="Proteomes" id="UP000694864"/>
    </source>
</evidence>
<keyword evidence="10" id="KW-1185">Reference proteome</keyword>
<feature type="domain" description="C2H2-type" evidence="9">
    <location>
        <begin position="197"/>
        <end position="224"/>
    </location>
</feature>
<evidence type="ECO:0000313" key="11">
    <source>
        <dbReference type="RefSeq" id="XP_019096362.1"/>
    </source>
</evidence>
<dbReference type="PROSITE" id="PS50157">
    <property type="entry name" value="ZINC_FINGER_C2H2_2"/>
    <property type="match status" value="3"/>
</dbReference>
<evidence type="ECO:0000256" key="8">
    <source>
        <dbReference type="SAM" id="MobiDB-lite"/>
    </source>
</evidence>
<dbReference type="GeneID" id="104779257"/>
<reference evidence="11" key="2">
    <citation type="submission" date="2025-08" db="UniProtKB">
        <authorList>
            <consortium name="RefSeq"/>
        </authorList>
    </citation>
    <scope>IDENTIFICATION</scope>
    <source>
        <tissue evidence="11">Leaf</tissue>
    </source>
</reference>
<keyword evidence="6" id="KW-0804">Transcription</keyword>
<sequence>MDLKTTLDQCPPLRKLTSLKHRFLQPLNQDDLTSYERPKRKFSSLRGNDDGQEDPSWKRIRFKLRPEKKDDAVFVESPRFKSSQLTIRQRSTSDDSSDTMKHGIEVGEGFTSDAVFYKPWFDSLRLKRQRLGEDQDPSSCSPSVDDIAALTLIQFSRDDRQSKTQTLIPQPQTQPQTQTQTQTHTTQQQTPVKSDLFECTVCGKGFTTYQALGGHKASHRVKPPQPLVENAGVDAGDKTRTKMLAPSGKIHKCSICHVVFPTGQALGGHKRRHYEGVLGGHKQGSDEVVHKLSPDSNGSSLVTKVLDPEQSFSVSENVLLSGHKRNQDEVVHKLSLDSNGILVTKVLDPELSLSVSENVLLSGHKRSQDEIVPSVDKWSLSDASVVKNLVNLELSLGGQKRSQDEEVVLGENKWSASCNGSGVTNVSEPEQSQRRLIDLNSPPSPEFDESGVRDVEEAESAIYRKRRGMAISTHLRQILTKVNQVSPSMSVADMKKEVELWMQENKDGLPVDDDIFVESFLGTIERNCSATGDQDPNSERRVIKAIEHRFLEGVGGKEEGCGYDGVSNDTGLESSERSQRQRFGDDEDCFSEQSSSFLETNPREEERQGGFANNDAFLELLVENIERSRRGQKRSSSSDDDDVKDPSSSSSLSEDEIAALFHKRHSPTQPQTEPLRKPKRQMLHKPDSYKCSVCGQEFSTFQALGGHKAGHRIKPLLVDAGEKTRQKLLAPSGKLHKCSICHRVFPTGQSLGGHKRLHYEGALGGHKDSMDVEAVSQGDKLSPGGNVGVVTHVPDPKQSLEGLIDTNKVLSPGDVESASELRQEEGSTNANRIQFFNFF</sequence>